<dbReference type="Pfam" id="PF01797">
    <property type="entry name" value="Y1_Tnp"/>
    <property type="match status" value="1"/>
</dbReference>
<evidence type="ECO:0000313" key="3">
    <source>
        <dbReference type="Proteomes" id="UP000249467"/>
    </source>
</evidence>
<dbReference type="EMBL" id="QBML01000036">
    <property type="protein sequence ID" value="PZO36892.1"/>
    <property type="molecule type" value="Genomic_DNA"/>
</dbReference>
<name>A0A2W4VWX4_9CYAN</name>
<evidence type="ECO:0000313" key="2">
    <source>
        <dbReference type="EMBL" id="PZO36892.1"/>
    </source>
</evidence>
<dbReference type="SUPFAM" id="SSF143422">
    <property type="entry name" value="Transposase IS200-like"/>
    <property type="match status" value="1"/>
</dbReference>
<dbReference type="PANTHER" id="PTHR33360">
    <property type="entry name" value="TRANSPOSASE FOR INSERTION SEQUENCE ELEMENT IS200"/>
    <property type="match status" value="1"/>
</dbReference>
<sequence>MAFWRTYYHLIWATSARQPLITPEKESELYGYIIGKSDALNCIIHAINGTEDHIHIVTSIPPKISIADFVKQIKGSSAYHMNHLPSAAELAFAWQSGYGVFTLGSKQLETAKKYVENQKVHHAEGKIIKLLEIEEH</sequence>
<organism evidence="2 3">
    <name type="scientific">Pseudanabaena frigida</name>
    <dbReference type="NCBI Taxonomy" id="945775"/>
    <lineage>
        <taxon>Bacteria</taxon>
        <taxon>Bacillati</taxon>
        <taxon>Cyanobacteriota</taxon>
        <taxon>Cyanophyceae</taxon>
        <taxon>Pseudanabaenales</taxon>
        <taxon>Pseudanabaenaceae</taxon>
        <taxon>Pseudanabaena</taxon>
    </lineage>
</organism>
<comment type="caution">
    <text evidence="2">The sequence shown here is derived from an EMBL/GenBank/DDBJ whole genome shotgun (WGS) entry which is preliminary data.</text>
</comment>
<dbReference type="GO" id="GO:0004803">
    <property type="term" value="F:transposase activity"/>
    <property type="evidence" value="ECO:0007669"/>
    <property type="project" value="InterPro"/>
</dbReference>
<evidence type="ECO:0000259" key="1">
    <source>
        <dbReference type="SMART" id="SM01321"/>
    </source>
</evidence>
<reference evidence="2 3" key="1">
    <citation type="submission" date="2018-04" db="EMBL/GenBank/DDBJ databases">
        <authorList>
            <person name="Go L.Y."/>
            <person name="Mitchell J.A."/>
        </authorList>
    </citation>
    <scope>NUCLEOTIDE SEQUENCE [LARGE SCALE GENOMIC DNA]</scope>
    <source>
        <strain evidence="2">ULC066bin1</strain>
    </source>
</reference>
<dbReference type="InterPro" id="IPR002686">
    <property type="entry name" value="Transposase_17"/>
</dbReference>
<proteinExistence type="predicted"/>
<gene>
    <name evidence="2" type="primary">tnpA</name>
    <name evidence="2" type="ORF">DCF19_20405</name>
</gene>
<feature type="domain" description="Transposase IS200-like" evidence="1">
    <location>
        <begin position="3"/>
        <end position="118"/>
    </location>
</feature>
<dbReference type="PANTHER" id="PTHR33360:SF2">
    <property type="entry name" value="TRANSPOSASE FOR INSERTION SEQUENCE ELEMENT IS200"/>
    <property type="match status" value="1"/>
</dbReference>
<dbReference type="SMART" id="SM01321">
    <property type="entry name" value="Y1_Tnp"/>
    <property type="match status" value="1"/>
</dbReference>
<dbReference type="GO" id="GO:0006313">
    <property type="term" value="P:DNA transposition"/>
    <property type="evidence" value="ECO:0007669"/>
    <property type="project" value="InterPro"/>
</dbReference>
<reference evidence="2 3" key="2">
    <citation type="submission" date="2018-06" db="EMBL/GenBank/DDBJ databases">
        <title>Metagenomic assembly of (sub)arctic Cyanobacteria and their associated microbiome from non-axenic cultures.</title>
        <authorList>
            <person name="Baurain D."/>
        </authorList>
    </citation>
    <scope>NUCLEOTIDE SEQUENCE [LARGE SCALE GENOMIC DNA]</scope>
    <source>
        <strain evidence="2">ULC066bin1</strain>
    </source>
</reference>
<dbReference type="Gene3D" id="3.30.70.1290">
    <property type="entry name" value="Transposase IS200-like"/>
    <property type="match status" value="1"/>
</dbReference>
<dbReference type="NCBIfam" id="NF033573">
    <property type="entry name" value="transpos_IS200"/>
    <property type="match status" value="1"/>
</dbReference>
<dbReference type="InterPro" id="IPR036515">
    <property type="entry name" value="Transposase_17_sf"/>
</dbReference>
<dbReference type="AlphaFoldDB" id="A0A2W4VWX4"/>
<accession>A0A2W4VWX4</accession>
<dbReference type="GO" id="GO:0003677">
    <property type="term" value="F:DNA binding"/>
    <property type="evidence" value="ECO:0007669"/>
    <property type="project" value="InterPro"/>
</dbReference>
<protein>
    <submittedName>
        <fullName evidence="2">IS200/IS605 family transposase</fullName>
    </submittedName>
</protein>
<dbReference type="Proteomes" id="UP000249467">
    <property type="component" value="Unassembled WGS sequence"/>
</dbReference>